<dbReference type="Proteomes" id="UP000276542">
    <property type="component" value="Unassembled WGS sequence"/>
</dbReference>
<dbReference type="PROSITE" id="PS51257">
    <property type="entry name" value="PROKAR_LIPOPROTEIN"/>
    <property type="match status" value="1"/>
</dbReference>
<evidence type="ECO:0000256" key="1">
    <source>
        <dbReference type="SAM" id="SignalP"/>
    </source>
</evidence>
<proteinExistence type="predicted"/>
<dbReference type="OrthoDB" id="3786347at2"/>
<accession>A0A3A5HB90</accession>
<protein>
    <recommendedName>
        <fullName evidence="4">SurA N-terminal domain-containing protein</fullName>
    </recommendedName>
</protein>
<gene>
    <name evidence="2" type="ORF">D4739_03085</name>
</gene>
<keyword evidence="1" id="KW-0732">Signal</keyword>
<evidence type="ECO:0000313" key="3">
    <source>
        <dbReference type="Proteomes" id="UP000276542"/>
    </source>
</evidence>
<dbReference type="EMBL" id="QYRP01000002">
    <property type="protein sequence ID" value="RJS45300.1"/>
    <property type="molecule type" value="Genomic_DNA"/>
</dbReference>
<feature type="signal peptide" evidence="1">
    <location>
        <begin position="1"/>
        <end position="25"/>
    </location>
</feature>
<organism evidence="2 3">
    <name type="scientific">Nocardioides cavernaquae</name>
    <dbReference type="NCBI Taxonomy" id="2321396"/>
    <lineage>
        <taxon>Bacteria</taxon>
        <taxon>Bacillati</taxon>
        <taxon>Actinomycetota</taxon>
        <taxon>Actinomycetes</taxon>
        <taxon>Propionibacteriales</taxon>
        <taxon>Nocardioidaceae</taxon>
        <taxon>Nocardioides</taxon>
    </lineage>
</organism>
<sequence length="233" mass="23977">MTSIRFPARRTGASLLLLLAIPALGGCSDGSALHPGDAAVVSGERIGLTEVDDLALATCALEERGLAQQGAGVPMSFVRSLAVETLITDVLIEDFATEHDVDLAEVRSGVREEAEKAITDLPDSQQATALDRLALEGVRRAVLQIVGATVPGGDASPDAASAAGRAVFAEFRKDADLVRDPRFGDVDLDTFQFSGASGSLSVAAEPSGNAMDQAAVAELPAAQRCGTPAPPQQ</sequence>
<dbReference type="RefSeq" id="WP_120059201.1">
    <property type="nucleotide sequence ID" value="NZ_QYRP01000002.1"/>
</dbReference>
<feature type="chain" id="PRO_5039465043" description="SurA N-terminal domain-containing protein" evidence="1">
    <location>
        <begin position="26"/>
        <end position="233"/>
    </location>
</feature>
<evidence type="ECO:0008006" key="4">
    <source>
        <dbReference type="Google" id="ProtNLM"/>
    </source>
</evidence>
<keyword evidence="3" id="KW-1185">Reference proteome</keyword>
<dbReference type="AlphaFoldDB" id="A0A3A5HB90"/>
<reference evidence="3" key="1">
    <citation type="submission" date="2018-09" db="EMBL/GenBank/DDBJ databases">
        <authorList>
            <person name="Zhu H."/>
        </authorList>
    </citation>
    <scope>NUCLEOTIDE SEQUENCE [LARGE SCALE GENOMIC DNA]</scope>
    <source>
        <strain evidence="3">K1W22B-1</strain>
    </source>
</reference>
<evidence type="ECO:0000313" key="2">
    <source>
        <dbReference type="EMBL" id="RJS45300.1"/>
    </source>
</evidence>
<name>A0A3A5HB90_9ACTN</name>
<comment type="caution">
    <text evidence="2">The sequence shown here is derived from an EMBL/GenBank/DDBJ whole genome shotgun (WGS) entry which is preliminary data.</text>
</comment>